<dbReference type="Pfam" id="PF06580">
    <property type="entry name" value="His_kinase"/>
    <property type="match status" value="1"/>
</dbReference>
<reference evidence="4" key="1">
    <citation type="submission" date="2018-11" db="EMBL/GenBank/DDBJ databases">
        <title>Chitinophaga lutea sp.nov., isolate from arsenic contaminated soil.</title>
        <authorList>
            <person name="Zong Y."/>
        </authorList>
    </citation>
    <scope>NUCLEOTIDE SEQUENCE [LARGE SCALE GENOMIC DNA]</scope>
    <source>
        <strain evidence="4">YLT18</strain>
    </source>
</reference>
<keyword evidence="1" id="KW-0812">Transmembrane</keyword>
<proteinExistence type="predicted"/>
<keyword evidence="1" id="KW-1133">Transmembrane helix</keyword>
<keyword evidence="1" id="KW-0472">Membrane</keyword>
<feature type="transmembrane region" description="Helical" evidence="1">
    <location>
        <begin position="39"/>
        <end position="59"/>
    </location>
</feature>
<dbReference type="EMBL" id="RMBX01000012">
    <property type="protein sequence ID" value="RPD39142.1"/>
    <property type="molecule type" value="Genomic_DNA"/>
</dbReference>
<name>A0A3N4M6Y1_9BACT</name>
<dbReference type="OrthoDB" id="9792992at2"/>
<accession>A0A3N4M6Y1</accession>
<protein>
    <recommendedName>
        <fullName evidence="2">Signal transduction histidine kinase internal region domain-containing protein</fullName>
    </recommendedName>
</protein>
<evidence type="ECO:0000313" key="4">
    <source>
        <dbReference type="Proteomes" id="UP000279089"/>
    </source>
</evidence>
<keyword evidence="4" id="KW-1185">Reference proteome</keyword>
<dbReference type="AlphaFoldDB" id="A0A3N4M6Y1"/>
<feature type="domain" description="Signal transduction histidine kinase internal region" evidence="2">
    <location>
        <begin position="303"/>
        <end position="382"/>
    </location>
</feature>
<sequence length="489" mass="56350">MCLFLCMIRQQTDTFILLGLLCFVAAAQTDIAVGSWGIYLPMLAGFILSQWPALTFNIIKHRLTPRQYNPAWFIAFCLLLPLTLVFFISVLPFGGNRDAYVTITVFTICLQLFFFINTWWQEHTATRKRWWKISFEKGALITLALLSVTFATMAVSSMGNPEYHKFGILLLGFEFDIVKVFLNFDTWLAIALQFMFMYGCGYLIFWLNSRILVSKILKERGMLIYCLAGLASVAIFYPIVGQLLAWLPLNKLLGGIFSYNPFKDENAYSFLALLVVSLPVILALQWYAQNNRIVSLEKEKTQAELDMLKQQINPHFFFNTLNNLYALSLHKSDQTPDVILQLSDLMRYVIYKGQEATVPLKEEVQYLEDYIRLQEIRLKHRLKLRFEQHLEGKDLAIAPLLLIVFVENAFKHGIEPLEEEAYLHLYLRADEKGLIFICENPAGEATEGQEGIGLQNLRKRLALLYPGKHKMVAGRENHTFKAELHLDWS</sequence>
<feature type="transmembrane region" description="Helical" evidence="1">
    <location>
        <begin position="267"/>
        <end position="288"/>
    </location>
</feature>
<dbReference type="Proteomes" id="UP000279089">
    <property type="component" value="Unassembled WGS sequence"/>
</dbReference>
<organism evidence="3 4">
    <name type="scientific">Chitinophaga barathri</name>
    <dbReference type="NCBI Taxonomy" id="1647451"/>
    <lineage>
        <taxon>Bacteria</taxon>
        <taxon>Pseudomonadati</taxon>
        <taxon>Bacteroidota</taxon>
        <taxon>Chitinophagia</taxon>
        <taxon>Chitinophagales</taxon>
        <taxon>Chitinophagaceae</taxon>
        <taxon>Chitinophaga</taxon>
    </lineage>
</organism>
<evidence type="ECO:0000313" key="3">
    <source>
        <dbReference type="EMBL" id="RPD39142.1"/>
    </source>
</evidence>
<dbReference type="PANTHER" id="PTHR34220:SF7">
    <property type="entry name" value="SENSOR HISTIDINE KINASE YPDA"/>
    <property type="match status" value="1"/>
</dbReference>
<feature type="transmembrane region" description="Helical" evidence="1">
    <location>
        <begin position="71"/>
        <end position="93"/>
    </location>
</feature>
<dbReference type="PANTHER" id="PTHR34220">
    <property type="entry name" value="SENSOR HISTIDINE KINASE YPDA"/>
    <property type="match status" value="1"/>
</dbReference>
<dbReference type="InterPro" id="IPR050640">
    <property type="entry name" value="Bact_2-comp_sensor_kinase"/>
</dbReference>
<feature type="transmembrane region" description="Helical" evidence="1">
    <location>
        <begin position="99"/>
        <end position="120"/>
    </location>
</feature>
<feature type="transmembrane region" description="Helical" evidence="1">
    <location>
        <begin position="140"/>
        <end position="159"/>
    </location>
</feature>
<dbReference type="GO" id="GO:0000155">
    <property type="term" value="F:phosphorelay sensor kinase activity"/>
    <property type="evidence" value="ECO:0007669"/>
    <property type="project" value="InterPro"/>
</dbReference>
<evidence type="ECO:0000259" key="2">
    <source>
        <dbReference type="Pfam" id="PF06580"/>
    </source>
</evidence>
<feature type="transmembrane region" description="Helical" evidence="1">
    <location>
        <begin position="187"/>
        <end position="209"/>
    </location>
</feature>
<feature type="transmembrane region" description="Helical" evidence="1">
    <location>
        <begin position="221"/>
        <end position="247"/>
    </location>
</feature>
<dbReference type="InterPro" id="IPR010559">
    <property type="entry name" value="Sig_transdc_His_kin_internal"/>
</dbReference>
<dbReference type="GO" id="GO:0016020">
    <property type="term" value="C:membrane"/>
    <property type="evidence" value="ECO:0007669"/>
    <property type="project" value="InterPro"/>
</dbReference>
<evidence type="ECO:0000256" key="1">
    <source>
        <dbReference type="SAM" id="Phobius"/>
    </source>
</evidence>
<gene>
    <name evidence="3" type="ORF">EG028_21255</name>
</gene>
<comment type="caution">
    <text evidence="3">The sequence shown here is derived from an EMBL/GenBank/DDBJ whole genome shotgun (WGS) entry which is preliminary data.</text>
</comment>